<dbReference type="InterPro" id="IPR037165">
    <property type="entry name" value="AldOxase/xan_DH_Mopterin-bd_sf"/>
</dbReference>
<keyword evidence="4" id="KW-0560">Oxidoreductase</keyword>
<reference evidence="7 8" key="1">
    <citation type="submission" date="2016-11" db="EMBL/GenBank/DDBJ databases">
        <authorList>
            <person name="Jaros S."/>
            <person name="Januszkiewicz K."/>
            <person name="Wedrychowicz H."/>
        </authorList>
    </citation>
    <scope>NUCLEOTIDE SEQUENCE [LARGE SCALE GENOMIC DNA]</scope>
    <source>
        <strain evidence="7 8">DSM 10068</strain>
    </source>
</reference>
<dbReference type="SUPFAM" id="SSF54665">
    <property type="entry name" value="CO dehydrogenase molybdoprotein N-domain-like"/>
    <property type="match status" value="1"/>
</dbReference>
<dbReference type="InterPro" id="IPR008274">
    <property type="entry name" value="AldOxase/xan_DH_MoCoBD1"/>
</dbReference>
<dbReference type="InterPro" id="IPR054705">
    <property type="entry name" value="Mop"/>
</dbReference>
<dbReference type="Proteomes" id="UP000183995">
    <property type="component" value="Unassembled WGS sequence"/>
</dbReference>
<dbReference type="EMBL" id="FQXV01000016">
    <property type="protein sequence ID" value="SHI21403.1"/>
    <property type="molecule type" value="Genomic_DNA"/>
</dbReference>
<dbReference type="InterPro" id="IPR046867">
    <property type="entry name" value="AldOxase/xan_DH_MoCoBD2"/>
</dbReference>
<dbReference type="Pfam" id="PF01799">
    <property type="entry name" value="Fer2_2"/>
    <property type="match status" value="1"/>
</dbReference>
<dbReference type="GO" id="GO:0016491">
    <property type="term" value="F:oxidoreductase activity"/>
    <property type="evidence" value="ECO:0007669"/>
    <property type="project" value="UniProtKB-KW"/>
</dbReference>
<gene>
    <name evidence="7" type="ORF">SAMN02745823_03467</name>
</gene>
<evidence type="ECO:0000313" key="8">
    <source>
        <dbReference type="Proteomes" id="UP000183995"/>
    </source>
</evidence>
<dbReference type="InterPro" id="IPR006058">
    <property type="entry name" value="2Fe2S_fd_BS"/>
</dbReference>
<dbReference type="SUPFAM" id="SSF47741">
    <property type="entry name" value="CO dehydrogenase ISP C-domain like"/>
    <property type="match status" value="1"/>
</dbReference>
<dbReference type="STRING" id="1123282.SAMN02745823_03467"/>
<accession>A0A1M5ZBY0</accession>
<evidence type="ECO:0000256" key="1">
    <source>
        <dbReference type="ARBA" id="ARBA00006849"/>
    </source>
</evidence>
<dbReference type="Pfam" id="PF00111">
    <property type="entry name" value="Fer2"/>
    <property type="match status" value="1"/>
</dbReference>
<evidence type="ECO:0000256" key="4">
    <source>
        <dbReference type="ARBA" id="ARBA00023002"/>
    </source>
</evidence>
<feature type="domain" description="2Fe-2S ferredoxin-type" evidence="6">
    <location>
        <begin position="3"/>
        <end position="80"/>
    </location>
</feature>
<dbReference type="PROSITE" id="PS00197">
    <property type="entry name" value="2FE2S_FER_1"/>
    <property type="match status" value="1"/>
</dbReference>
<proteinExistence type="inferred from homology"/>
<dbReference type="InterPro" id="IPR012675">
    <property type="entry name" value="Beta-grasp_dom_sf"/>
</dbReference>
<dbReference type="Gene3D" id="3.10.20.30">
    <property type="match status" value="1"/>
</dbReference>
<name>A0A1M5ZBY0_9FIRM</name>
<dbReference type="Gene3D" id="3.90.1170.50">
    <property type="entry name" value="Aldehyde oxidase/xanthine dehydrogenase, a/b hammerhead"/>
    <property type="match status" value="1"/>
</dbReference>
<dbReference type="Gene3D" id="1.10.150.120">
    <property type="entry name" value="[2Fe-2S]-binding domain"/>
    <property type="match status" value="1"/>
</dbReference>
<evidence type="ECO:0000256" key="3">
    <source>
        <dbReference type="ARBA" id="ARBA00022723"/>
    </source>
</evidence>
<dbReference type="InterPro" id="IPR002888">
    <property type="entry name" value="2Fe-2S-bd"/>
</dbReference>
<keyword evidence="2" id="KW-0500">Molybdenum</keyword>
<evidence type="ECO:0000256" key="5">
    <source>
        <dbReference type="ARBA" id="ARBA00023004"/>
    </source>
</evidence>
<dbReference type="NCBIfam" id="NF045668">
    <property type="entry name" value="pterin_aldehy"/>
    <property type="match status" value="1"/>
</dbReference>
<keyword evidence="3" id="KW-0479">Metal-binding</keyword>
<dbReference type="Pfam" id="PF01315">
    <property type="entry name" value="Ald_Xan_dh_C"/>
    <property type="match status" value="1"/>
</dbReference>
<dbReference type="RefSeq" id="WP_073081982.1">
    <property type="nucleotide sequence ID" value="NZ_FQXV01000016.1"/>
</dbReference>
<dbReference type="SUPFAM" id="SSF54292">
    <property type="entry name" value="2Fe-2S ferredoxin-like"/>
    <property type="match status" value="1"/>
</dbReference>
<dbReference type="InterPro" id="IPR016208">
    <property type="entry name" value="Ald_Oxase/xanthine_DH-like"/>
</dbReference>
<dbReference type="OrthoDB" id="9759099at2"/>
<dbReference type="PROSITE" id="PS51085">
    <property type="entry name" value="2FE2S_FER_2"/>
    <property type="match status" value="1"/>
</dbReference>
<dbReference type="SMART" id="SM01008">
    <property type="entry name" value="Ald_Xan_dh_C"/>
    <property type="match status" value="1"/>
</dbReference>
<evidence type="ECO:0000256" key="2">
    <source>
        <dbReference type="ARBA" id="ARBA00022505"/>
    </source>
</evidence>
<dbReference type="SUPFAM" id="SSF56003">
    <property type="entry name" value="Molybdenum cofactor-binding domain"/>
    <property type="match status" value="1"/>
</dbReference>
<dbReference type="Pfam" id="PF02738">
    <property type="entry name" value="MoCoBD_1"/>
    <property type="match status" value="1"/>
</dbReference>
<dbReference type="InterPro" id="IPR036856">
    <property type="entry name" value="Ald_Oxase/Xan_DH_a/b_sf"/>
</dbReference>
<dbReference type="PANTHER" id="PTHR11908:SF132">
    <property type="entry name" value="ALDEHYDE OXIDASE 1-RELATED"/>
    <property type="match status" value="1"/>
</dbReference>
<comment type="similarity">
    <text evidence="1">Belongs to the xanthine dehydrogenase family.</text>
</comment>
<dbReference type="InterPro" id="IPR000674">
    <property type="entry name" value="Ald_Oxase/Xan_DH_a/b"/>
</dbReference>
<dbReference type="GO" id="GO:0005506">
    <property type="term" value="F:iron ion binding"/>
    <property type="evidence" value="ECO:0007669"/>
    <property type="project" value="InterPro"/>
</dbReference>
<keyword evidence="5" id="KW-0408">Iron</keyword>
<evidence type="ECO:0000259" key="6">
    <source>
        <dbReference type="PROSITE" id="PS51085"/>
    </source>
</evidence>
<dbReference type="PANTHER" id="PTHR11908">
    <property type="entry name" value="XANTHINE DEHYDROGENASE"/>
    <property type="match status" value="1"/>
</dbReference>
<organism evidence="7 8">
    <name type="scientific">Sporobacter termitidis DSM 10068</name>
    <dbReference type="NCBI Taxonomy" id="1123282"/>
    <lineage>
        <taxon>Bacteria</taxon>
        <taxon>Bacillati</taxon>
        <taxon>Bacillota</taxon>
        <taxon>Clostridia</taxon>
        <taxon>Eubacteriales</taxon>
        <taxon>Oscillospiraceae</taxon>
        <taxon>Sporobacter</taxon>
    </lineage>
</organism>
<keyword evidence="8" id="KW-1185">Reference proteome</keyword>
<dbReference type="InterPro" id="IPR036884">
    <property type="entry name" value="2Fe-2S-bd_dom_sf"/>
</dbReference>
<dbReference type="AlphaFoldDB" id="A0A1M5ZBY0"/>
<dbReference type="InterPro" id="IPR036010">
    <property type="entry name" value="2Fe-2S_ferredoxin-like_sf"/>
</dbReference>
<dbReference type="InterPro" id="IPR001041">
    <property type="entry name" value="2Fe-2S_ferredoxin-type"/>
</dbReference>
<sequence length="943" mass="102392">MVTRLRVSINGVERPVVCDPDKDSLAVVLRRMGLTGTKIGCGIGVCGACSVILNGEVIRSCNRKMKKVPEFSEIITIEGIGTPQHLHPLQQAWITYGGVQCGFCSPGFIVSAYGLLLKNQSPTREEVRAWFKEHKNVCRCTGYKPLVDSVMAAAKVVRGEATMEDITFDTTKYKDFYGTALPRPAALPKVCGLADYGDDIKLKMPEGTAHLAVVISEVHHAKILSIDTSEAETMPGVMKVMTAGDVKGSNSLPVPQIHPRMKAHGILEFPVICGKKINRRGDVVALVAADTEEHARAAAKKVKQNLEILPAYMSYPEAVMPNAIQLQEQLPNFYMEQPLFKGEDASEIIDDADITVEGSFYSSREPHLPIEPDTVQGYYGADGELVIQCRSQALHDNRGEISAATGQPEDKLRIIQNPTGGSFGNTITANTYSLVATAVQNLGIPCTLTLNYEEYNHTTGKRGASYSNARLSCDKDGKISAVEFDVALDHGAYTVVASIIFGNFVSIPFHGYNIPNIKALARAGMSNNGFQTAYRGFGAPQIYTMSEALIDMAAEKLGMDPWEFRYKNLAKPGDTTINSRPYKNYDIYPQLMNKIKPVYDKYKAEAEAAKKEGRHLGVGLSLGGFLCTTGMFDAAEVALELNPDGTITHYNTWQDVGQGGDIGTLTHTLKALEPLGLTPDKVRLVLNDTGTCPKTGLSAASRQHFMAGNATIDAANKLMDAMRKPDGTWRTYDEMVKEGIPTKYLGHTDHMSHKIDPGLNPNNGEGEKNSEFMYAVNCALVEVDVNTGKTQVLRYTTAADVGVIGNKLAVDGQAYGGLSHSIGFALSEDYNAEKKHGNIAGCGVPTIDMIPDDFNIIYQETPRPLGPHGSAGCSENFQCSGHMAVINAISSACGARVYALPATPDKVKAAYDKKQRGEDITPPKYFLGTDFEEELELIRANPM</sequence>
<evidence type="ECO:0000313" key="7">
    <source>
        <dbReference type="EMBL" id="SHI21403.1"/>
    </source>
</evidence>
<dbReference type="Gene3D" id="3.30.365.10">
    <property type="entry name" value="Aldehyde oxidase/xanthine dehydrogenase, molybdopterin binding domain"/>
    <property type="match status" value="4"/>
</dbReference>
<dbReference type="GO" id="GO:0051537">
    <property type="term" value="F:2 iron, 2 sulfur cluster binding"/>
    <property type="evidence" value="ECO:0007669"/>
    <property type="project" value="InterPro"/>
</dbReference>
<dbReference type="CDD" id="cd00207">
    <property type="entry name" value="fer2"/>
    <property type="match status" value="1"/>
</dbReference>
<protein>
    <submittedName>
        <fullName evidence="7">Aldehyde oxidoreductase</fullName>
    </submittedName>
</protein>
<dbReference type="Pfam" id="PF20256">
    <property type="entry name" value="MoCoBD_2"/>
    <property type="match status" value="1"/>
</dbReference>